<dbReference type="InterPro" id="IPR024983">
    <property type="entry name" value="CHAT_dom"/>
</dbReference>
<accession>A0ABS4AKG6</accession>
<evidence type="ECO:0000313" key="13">
    <source>
        <dbReference type="Proteomes" id="UP000681594"/>
    </source>
</evidence>
<dbReference type="Pfam" id="PF13424">
    <property type="entry name" value="TPR_12"/>
    <property type="match status" value="3"/>
</dbReference>
<keyword evidence="13" id="KW-1185">Reference proteome</keyword>
<evidence type="ECO:0000256" key="7">
    <source>
        <dbReference type="ARBA" id="ARBA00023054"/>
    </source>
</evidence>
<protein>
    <submittedName>
        <fullName evidence="12">CHAT domain-containing protein</fullName>
    </submittedName>
</protein>
<dbReference type="SUPFAM" id="SSF48452">
    <property type="entry name" value="TPR-like"/>
    <property type="match status" value="3"/>
</dbReference>
<dbReference type="PRINTS" id="PR00381">
    <property type="entry name" value="KINESINLIGHT"/>
</dbReference>
<evidence type="ECO:0000256" key="1">
    <source>
        <dbReference type="ARBA" id="ARBA00004245"/>
    </source>
</evidence>
<evidence type="ECO:0000259" key="11">
    <source>
        <dbReference type="Pfam" id="PF12770"/>
    </source>
</evidence>
<keyword evidence="7" id="KW-0175">Coiled coil</keyword>
<evidence type="ECO:0000313" key="12">
    <source>
        <dbReference type="EMBL" id="MBP0447525.1"/>
    </source>
</evidence>
<keyword evidence="6 10" id="KW-0802">TPR repeat</keyword>
<sequence>MLNRQAVSAHGRGSYPEAVAAAEQAAALARQAFGARDPRTLTSLNNLGFLYHGQGRLGEAEPLLREALQLRREVLGPRHPDTLASLNNLAGLYRDQGRLGEAEPLLREALEGARAVLGERHPDTLASLNNLALLYDTQGRLGEAEPLLREALEGARAVLGERHPDTLVSLNNLGALYLAQGRLGEAEPLLREALQLRREVLGERHPSTLTGLNNLASLYHAQGRLGEAEPHFREALRLHREVLGERHPDTLISLANLALLYHAQGRLGEAEPLLREALQLHREVLSERHPETLISLANLALLYHAQGRLGEAEPLYREALEGARAVLGPAHPSTLLFQLNHVSTLARQGRVEAAVRQLRAMEPHLLSWLGAELYSSESPGVRRQLVASQANFQHLALSLALQPGAGTAAAELAASAVLRFKGLQAEEEAYLARIARRGTDPRARDLSQEIAGLRGQLARLFHSGGEGGDGSRDAVTNLTARLAARELALGRVSRDYAQHLQVRGTNLGDLQAGLAPRTALLEIREYRPFDFRTGRLGPPRWAGVLVSGDTVRVLDLGPVADSTAAAATLLRDIGNLSAAQSLHQQLIAPVASDLAGLDRLFIAPDGVLHLVPFAALGAPDGRRLAERADIRLLQTGRDLLRPAPDRPASGLVALGGIEFGQAGPQLAAAVPASATSGPVVGGVGAAELRSRTEEAFRAGFGPLPHSGPEVEAIAALYRLARRNEPVEVWTGREASEARLKALPLPPRVLHLATHGFYRAPTQPQDRPMLLAGIALAGANGALRTADQDGVLYAIEAQDLNLEGTELVILSACETARGQVDYGEGVSGLVRALRTAGARSVLVTLQPVGDRSASEFMERFYFHWLGQAGQSDPAAALRAAQLEYIRTSTGPAAGSPIWAQFTLVGG</sequence>
<dbReference type="InterPro" id="IPR011990">
    <property type="entry name" value="TPR-like_helical_dom_sf"/>
</dbReference>
<feature type="domain" description="CHAT" evidence="11">
    <location>
        <begin position="578"/>
        <end position="904"/>
    </location>
</feature>
<comment type="similarity">
    <text evidence="2">Belongs to the kinesin light chain family.</text>
</comment>
<evidence type="ECO:0000256" key="2">
    <source>
        <dbReference type="ARBA" id="ARBA00009622"/>
    </source>
</evidence>
<dbReference type="Pfam" id="PF13374">
    <property type="entry name" value="TPR_10"/>
    <property type="match status" value="1"/>
</dbReference>
<keyword evidence="5" id="KW-0677">Repeat</keyword>
<dbReference type="InterPro" id="IPR019734">
    <property type="entry name" value="TPR_rpt"/>
</dbReference>
<comment type="caution">
    <text evidence="12">The sequence shown here is derived from an EMBL/GenBank/DDBJ whole genome shotgun (WGS) entry which is preliminary data.</text>
</comment>
<comment type="subcellular location">
    <subcellularLocation>
        <location evidence="1">Cytoplasm</location>
        <location evidence="1">Cytoskeleton</location>
    </subcellularLocation>
</comment>
<keyword evidence="9" id="KW-0206">Cytoskeleton</keyword>
<keyword evidence="3" id="KW-0963">Cytoplasm</keyword>
<gene>
    <name evidence="12" type="ORF">J8J14_22450</name>
</gene>
<evidence type="ECO:0000256" key="9">
    <source>
        <dbReference type="ARBA" id="ARBA00023212"/>
    </source>
</evidence>
<feature type="repeat" description="TPR" evidence="10">
    <location>
        <begin position="167"/>
        <end position="200"/>
    </location>
</feature>
<dbReference type="RefSeq" id="WP_209381793.1">
    <property type="nucleotide sequence ID" value="NZ_JAGIZB010000040.1"/>
</dbReference>
<dbReference type="Pfam" id="PF12770">
    <property type="entry name" value="CHAT"/>
    <property type="match status" value="1"/>
</dbReference>
<dbReference type="PANTHER" id="PTHR45783:SF3">
    <property type="entry name" value="KINESIN LIGHT CHAIN"/>
    <property type="match status" value="1"/>
</dbReference>
<evidence type="ECO:0000256" key="10">
    <source>
        <dbReference type="PROSITE-ProRule" id="PRU00339"/>
    </source>
</evidence>
<dbReference type="InterPro" id="IPR002151">
    <property type="entry name" value="Kinesin_light"/>
</dbReference>
<organism evidence="12 13">
    <name type="scientific">Pararoseomonas baculiformis</name>
    <dbReference type="NCBI Taxonomy" id="2820812"/>
    <lineage>
        <taxon>Bacteria</taxon>
        <taxon>Pseudomonadati</taxon>
        <taxon>Pseudomonadota</taxon>
        <taxon>Alphaproteobacteria</taxon>
        <taxon>Acetobacterales</taxon>
        <taxon>Acetobacteraceae</taxon>
        <taxon>Pararoseomonas</taxon>
    </lineage>
</organism>
<evidence type="ECO:0000256" key="4">
    <source>
        <dbReference type="ARBA" id="ARBA00022701"/>
    </source>
</evidence>
<dbReference type="Proteomes" id="UP000681594">
    <property type="component" value="Unassembled WGS sequence"/>
</dbReference>
<dbReference type="PANTHER" id="PTHR45783">
    <property type="entry name" value="KINESIN LIGHT CHAIN"/>
    <property type="match status" value="1"/>
</dbReference>
<reference evidence="12 13" key="1">
    <citation type="submission" date="2021-03" db="EMBL/GenBank/DDBJ databases">
        <authorList>
            <person name="So Y."/>
        </authorList>
    </citation>
    <scope>NUCLEOTIDE SEQUENCE [LARGE SCALE GENOMIC DNA]</scope>
    <source>
        <strain evidence="12 13">SSH11</strain>
    </source>
</reference>
<keyword evidence="4" id="KW-0493">Microtubule</keyword>
<keyword evidence="8" id="KW-0505">Motor protein</keyword>
<evidence type="ECO:0000256" key="8">
    <source>
        <dbReference type="ARBA" id="ARBA00023175"/>
    </source>
</evidence>
<evidence type="ECO:0000256" key="6">
    <source>
        <dbReference type="ARBA" id="ARBA00022803"/>
    </source>
</evidence>
<evidence type="ECO:0000256" key="5">
    <source>
        <dbReference type="ARBA" id="ARBA00022737"/>
    </source>
</evidence>
<name>A0ABS4AKG6_9PROT</name>
<dbReference type="SMART" id="SM00028">
    <property type="entry name" value="TPR"/>
    <property type="match status" value="7"/>
</dbReference>
<proteinExistence type="inferred from homology"/>
<dbReference type="Gene3D" id="1.25.40.10">
    <property type="entry name" value="Tetratricopeptide repeat domain"/>
    <property type="match status" value="2"/>
</dbReference>
<evidence type="ECO:0000256" key="3">
    <source>
        <dbReference type="ARBA" id="ARBA00022490"/>
    </source>
</evidence>
<dbReference type="EMBL" id="JAGIZB010000040">
    <property type="protein sequence ID" value="MBP0447525.1"/>
    <property type="molecule type" value="Genomic_DNA"/>
</dbReference>
<dbReference type="PROSITE" id="PS50005">
    <property type="entry name" value="TPR"/>
    <property type="match status" value="1"/>
</dbReference>